<dbReference type="EMBL" id="JAFEKC020000013">
    <property type="protein sequence ID" value="KAK0511336.1"/>
    <property type="molecule type" value="Genomic_DNA"/>
</dbReference>
<sequence length="784" mass="84808">MPYTPPSVQSPVASHPATPALSRSQSYNKNYRQDNSAPSHVTGLGLPHSTSSRAYLNKHRRSPSISNSPGFNTGLSTPEATPQEPRSSDSDEADNESRGTGRAQPSSAGHLNISTEISPPASPLTSSDDEATARRGRVRDVANLAELQAAIRIIEQHRAGSPDKDASEQTKKARMALGLPRPRIDPSFKEKESQPETSPSLPSSAGARKISHSRSSTEASAFFDFPRNKLDSPGRSTSDSDADDAGDEDLQVKPPLIRKKSGELVRPALRAPSLKRRPSSMPGTPVYSKAVHFQDNSLEHVRHFLQVDRPIAVSAGSSPVESSYDDDSEFPFGSGDANVRSPPFDWEIRLSNFPHNTPERNAFPVRTESVYLSPDKKMLMGSVIVRNLAFHKLVVARFTLDYWKTTSEVVAEYNTNVRQKQVEGGCDRFTFSIKLEDQANLENKTLYFCVRYNVDGQEYWDNNNSINYQVDFTKKYKSQNGKQGNQGNSSRQLNSLPRSKPSSSVGQRPRSMPSLDDFANMASPYEFSSFPQPSSMVGESPIRFKNKPSAKDIVPDAPGRPKSSANQQGFGNRYDFGASLSRTIQAANIASGDRSELPLKDTNQSGTGRQPSSLNKDAGANAVNKVQPPLGPGSTRKTGEPSQHDVPKPTALTTEKPSLQSSSYHELLDKYCFFGSGKPSSSSQPAKPVPAQTDGASDGSPEPGNASGKGSALLSSSPTQKRMPTADEMTSSSNITSPRVSKSASPATGSSMGSRAVSPVSFGYPYGTMQNWLFDSQAPTAIRG</sequence>
<evidence type="ECO:0000256" key="1">
    <source>
        <dbReference type="SAM" id="MobiDB-lite"/>
    </source>
</evidence>
<feature type="region of interest" description="Disordered" evidence="1">
    <location>
        <begin position="591"/>
        <end position="662"/>
    </location>
</feature>
<feature type="compositionally biased region" description="Polar residues" evidence="1">
    <location>
        <begin position="63"/>
        <end position="80"/>
    </location>
</feature>
<evidence type="ECO:0000313" key="3">
    <source>
        <dbReference type="EMBL" id="KAK0511336.1"/>
    </source>
</evidence>
<feature type="compositionally biased region" description="Basic and acidic residues" evidence="1">
    <location>
        <begin position="154"/>
        <end position="171"/>
    </location>
</feature>
<dbReference type="Gene3D" id="2.60.40.2440">
    <property type="entry name" value="Carbohydrate binding type-21 domain"/>
    <property type="match status" value="1"/>
</dbReference>
<feature type="compositionally biased region" description="Polar residues" evidence="1">
    <location>
        <begin position="478"/>
        <end position="506"/>
    </location>
</feature>
<gene>
    <name evidence="3" type="ORF">JMJ35_005909</name>
</gene>
<feature type="compositionally biased region" description="Polar residues" evidence="1">
    <location>
        <begin position="1"/>
        <end position="12"/>
    </location>
</feature>
<dbReference type="AlphaFoldDB" id="A0AA39QZL9"/>
<feature type="region of interest" description="Disordered" evidence="1">
    <location>
        <begin position="154"/>
        <end position="283"/>
    </location>
</feature>
<reference evidence="3" key="1">
    <citation type="submission" date="2023-03" db="EMBL/GenBank/DDBJ databases">
        <title>Complete genome of Cladonia borealis.</title>
        <authorList>
            <person name="Park H."/>
        </authorList>
    </citation>
    <scope>NUCLEOTIDE SEQUENCE</scope>
    <source>
        <strain evidence="3">ANT050790</strain>
    </source>
</reference>
<comment type="caution">
    <text evidence="3">The sequence shown here is derived from an EMBL/GenBank/DDBJ whole genome shotgun (WGS) entry which is preliminary data.</text>
</comment>
<dbReference type="GO" id="GO:0005979">
    <property type="term" value="P:regulation of glycogen biosynthetic process"/>
    <property type="evidence" value="ECO:0007669"/>
    <property type="project" value="TreeGrafter"/>
</dbReference>
<feature type="compositionally biased region" description="Polar residues" evidence="1">
    <location>
        <begin position="21"/>
        <end position="39"/>
    </location>
</feature>
<feature type="region of interest" description="Disordered" evidence="1">
    <location>
        <begin position="530"/>
        <end position="574"/>
    </location>
</feature>
<dbReference type="GO" id="GO:0008157">
    <property type="term" value="F:protein phosphatase 1 binding"/>
    <property type="evidence" value="ECO:0007669"/>
    <property type="project" value="TreeGrafter"/>
</dbReference>
<feature type="compositionally biased region" description="Basic and acidic residues" evidence="1">
    <location>
        <begin position="182"/>
        <end position="194"/>
    </location>
</feature>
<dbReference type="InterPro" id="IPR038175">
    <property type="entry name" value="CBM21_dom_sf"/>
</dbReference>
<dbReference type="Proteomes" id="UP001166286">
    <property type="component" value="Unassembled WGS sequence"/>
</dbReference>
<evidence type="ECO:0000313" key="4">
    <source>
        <dbReference type="Proteomes" id="UP001166286"/>
    </source>
</evidence>
<feature type="region of interest" description="Disordered" evidence="1">
    <location>
        <begin position="677"/>
        <end position="760"/>
    </location>
</feature>
<dbReference type="InterPro" id="IPR005036">
    <property type="entry name" value="CBM21_dom"/>
</dbReference>
<dbReference type="PROSITE" id="PS51159">
    <property type="entry name" value="CBM21"/>
    <property type="match status" value="1"/>
</dbReference>
<feature type="compositionally biased region" description="Polar residues" evidence="1">
    <location>
        <begin position="718"/>
        <end position="753"/>
    </location>
</feature>
<feature type="compositionally biased region" description="Acidic residues" evidence="1">
    <location>
        <begin position="240"/>
        <end position="249"/>
    </location>
</feature>
<organism evidence="3 4">
    <name type="scientific">Cladonia borealis</name>
    <dbReference type="NCBI Taxonomy" id="184061"/>
    <lineage>
        <taxon>Eukaryota</taxon>
        <taxon>Fungi</taxon>
        <taxon>Dikarya</taxon>
        <taxon>Ascomycota</taxon>
        <taxon>Pezizomycotina</taxon>
        <taxon>Lecanoromycetes</taxon>
        <taxon>OSLEUM clade</taxon>
        <taxon>Lecanoromycetidae</taxon>
        <taxon>Lecanorales</taxon>
        <taxon>Lecanorineae</taxon>
        <taxon>Cladoniaceae</taxon>
        <taxon>Cladonia</taxon>
    </lineage>
</organism>
<feature type="compositionally biased region" description="Basic and acidic residues" evidence="1">
    <location>
        <begin position="637"/>
        <end position="647"/>
    </location>
</feature>
<dbReference type="GO" id="GO:0000164">
    <property type="term" value="C:protein phosphatase type 1 complex"/>
    <property type="evidence" value="ECO:0007669"/>
    <property type="project" value="TreeGrafter"/>
</dbReference>
<dbReference type="GO" id="GO:2001069">
    <property type="term" value="F:glycogen binding"/>
    <property type="evidence" value="ECO:0007669"/>
    <property type="project" value="TreeGrafter"/>
</dbReference>
<feature type="domain" description="CBM21" evidence="2">
    <location>
        <begin position="355"/>
        <end position="471"/>
    </location>
</feature>
<feature type="compositionally biased region" description="Polar residues" evidence="1">
    <location>
        <begin position="601"/>
        <end position="615"/>
    </location>
</feature>
<feature type="compositionally biased region" description="Polar residues" evidence="1">
    <location>
        <begin position="651"/>
        <end position="662"/>
    </location>
</feature>
<name>A0AA39QZL9_9LECA</name>
<protein>
    <recommendedName>
        <fullName evidence="2">CBM21 domain-containing protein</fullName>
    </recommendedName>
</protein>
<feature type="compositionally biased region" description="Polar residues" evidence="1">
    <location>
        <begin position="103"/>
        <end position="117"/>
    </location>
</feature>
<feature type="region of interest" description="Disordered" evidence="1">
    <location>
        <begin position="477"/>
        <end position="518"/>
    </location>
</feature>
<dbReference type="PANTHER" id="PTHR12307">
    <property type="entry name" value="PROTEIN PHOSPHATASE 1 REGULATORY SUBUNIT"/>
    <property type="match status" value="1"/>
</dbReference>
<dbReference type="InterPro" id="IPR050782">
    <property type="entry name" value="PP1_regulatory_subunit_3"/>
</dbReference>
<keyword evidence="4" id="KW-1185">Reference proteome</keyword>
<feature type="compositionally biased region" description="Low complexity" evidence="1">
    <location>
        <begin position="706"/>
        <end position="717"/>
    </location>
</feature>
<dbReference type="PANTHER" id="PTHR12307:SF36">
    <property type="entry name" value="GLYCOGEN-BINDING SUBUNIT 76A"/>
    <property type="match status" value="1"/>
</dbReference>
<accession>A0AA39QZL9</accession>
<proteinExistence type="predicted"/>
<dbReference type="Pfam" id="PF03370">
    <property type="entry name" value="CBM_21"/>
    <property type="match status" value="1"/>
</dbReference>
<evidence type="ECO:0000259" key="2">
    <source>
        <dbReference type="PROSITE" id="PS51159"/>
    </source>
</evidence>
<feature type="region of interest" description="Disordered" evidence="1">
    <location>
        <begin position="1"/>
        <end position="137"/>
    </location>
</feature>